<dbReference type="PANTHER" id="PTHR20855:SF97">
    <property type="entry name" value="ADIPOR-LIKE RECEPTOR IZH3-RELATED"/>
    <property type="match status" value="1"/>
</dbReference>
<feature type="transmembrane region" description="Helical" evidence="7">
    <location>
        <begin position="343"/>
        <end position="361"/>
    </location>
</feature>
<evidence type="ECO:0000256" key="2">
    <source>
        <dbReference type="ARBA" id="ARBA00022692"/>
    </source>
</evidence>
<dbReference type="GO" id="GO:0006882">
    <property type="term" value="P:intracellular zinc ion homeostasis"/>
    <property type="evidence" value="ECO:0007669"/>
    <property type="project" value="TreeGrafter"/>
</dbReference>
<dbReference type="PANTHER" id="PTHR20855">
    <property type="entry name" value="ADIPOR/PROGESTIN RECEPTOR-RELATED"/>
    <property type="match status" value="1"/>
</dbReference>
<evidence type="ECO:0000256" key="7">
    <source>
        <dbReference type="SAM" id="Phobius"/>
    </source>
</evidence>
<keyword evidence="9" id="KW-1185">Reference proteome</keyword>
<name>A0A9W4UVK4_9PLEO</name>
<keyword evidence="3 7" id="KW-1133">Transmembrane helix</keyword>
<feature type="binding site" evidence="5">
    <location>
        <position position="321"/>
    </location>
    <ligand>
        <name>Zn(2+)</name>
        <dbReference type="ChEBI" id="CHEBI:29105"/>
    </ligand>
</feature>
<dbReference type="InterPro" id="IPR004254">
    <property type="entry name" value="AdipoR/HlyIII-related"/>
</dbReference>
<proteinExistence type="predicted"/>
<feature type="binding site" evidence="5">
    <location>
        <position position="466"/>
    </location>
    <ligand>
        <name>Zn(2+)</name>
        <dbReference type="ChEBI" id="CHEBI:29105"/>
    </ligand>
</feature>
<evidence type="ECO:0000256" key="6">
    <source>
        <dbReference type="SAM" id="MobiDB-lite"/>
    </source>
</evidence>
<organism evidence="8 9">
    <name type="scientific">Periconia digitata</name>
    <dbReference type="NCBI Taxonomy" id="1303443"/>
    <lineage>
        <taxon>Eukaryota</taxon>
        <taxon>Fungi</taxon>
        <taxon>Dikarya</taxon>
        <taxon>Ascomycota</taxon>
        <taxon>Pezizomycotina</taxon>
        <taxon>Dothideomycetes</taxon>
        <taxon>Pleosporomycetidae</taxon>
        <taxon>Pleosporales</taxon>
        <taxon>Massarineae</taxon>
        <taxon>Periconiaceae</taxon>
        <taxon>Periconia</taxon>
    </lineage>
</organism>
<feature type="region of interest" description="Disordered" evidence="6">
    <location>
        <begin position="1"/>
        <end position="59"/>
    </location>
</feature>
<gene>
    <name evidence="8" type="ORF">PDIGIT_LOCUS14941</name>
</gene>
<dbReference type="Pfam" id="PF03006">
    <property type="entry name" value="HlyIII"/>
    <property type="match status" value="1"/>
</dbReference>
<protein>
    <submittedName>
        <fullName evidence="8">Uncharacterized protein</fullName>
    </submittedName>
</protein>
<comment type="subcellular location">
    <subcellularLocation>
        <location evidence="1">Membrane</location>
        <topology evidence="1">Multi-pass membrane protein</topology>
    </subcellularLocation>
</comment>
<dbReference type="OrthoDB" id="5585746at2759"/>
<keyword evidence="4 7" id="KW-0472">Membrane</keyword>
<keyword evidence="5" id="KW-0862">Zinc</keyword>
<dbReference type="Proteomes" id="UP001152607">
    <property type="component" value="Unassembled WGS sequence"/>
</dbReference>
<evidence type="ECO:0000313" key="9">
    <source>
        <dbReference type="Proteomes" id="UP001152607"/>
    </source>
</evidence>
<evidence type="ECO:0000313" key="8">
    <source>
        <dbReference type="EMBL" id="CAI6341741.1"/>
    </source>
</evidence>
<feature type="transmembrane region" description="Helical" evidence="7">
    <location>
        <begin position="397"/>
        <end position="414"/>
    </location>
</feature>
<dbReference type="GO" id="GO:0016020">
    <property type="term" value="C:membrane"/>
    <property type="evidence" value="ECO:0007669"/>
    <property type="project" value="UniProtKB-SubCell"/>
</dbReference>
<reference evidence="8" key="1">
    <citation type="submission" date="2023-01" db="EMBL/GenBank/DDBJ databases">
        <authorList>
            <person name="Van Ghelder C."/>
            <person name="Rancurel C."/>
        </authorList>
    </citation>
    <scope>NUCLEOTIDE SEQUENCE</scope>
    <source>
        <strain evidence="8">CNCM I-4278</strain>
    </source>
</reference>
<feature type="transmembrane region" description="Helical" evidence="7">
    <location>
        <begin position="268"/>
        <end position="288"/>
    </location>
</feature>
<dbReference type="GO" id="GO:0046872">
    <property type="term" value="F:metal ion binding"/>
    <property type="evidence" value="ECO:0007669"/>
    <property type="project" value="UniProtKB-KW"/>
</dbReference>
<dbReference type="EMBL" id="CAOQHR010000012">
    <property type="protein sequence ID" value="CAI6341741.1"/>
    <property type="molecule type" value="Genomic_DNA"/>
</dbReference>
<evidence type="ECO:0000256" key="1">
    <source>
        <dbReference type="ARBA" id="ARBA00004141"/>
    </source>
</evidence>
<keyword evidence="2 7" id="KW-0812">Transmembrane</keyword>
<feature type="binding site" evidence="5">
    <location>
        <position position="470"/>
    </location>
    <ligand>
        <name>Zn(2+)</name>
        <dbReference type="ChEBI" id="CHEBI:29105"/>
    </ligand>
</feature>
<feature type="transmembrane region" description="Helical" evidence="7">
    <location>
        <begin position="426"/>
        <end position="448"/>
    </location>
</feature>
<feature type="transmembrane region" description="Helical" evidence="7">
    <location>
        <begin position="368"/>
        <end position="385"/>
    </location>
</feature>
<dbReference type="GO" id="GO:0038023">
    <property type="term" value="F:signaling receptor activity"/>
    <property type="evidence" value="ECO:0007669"/>
    <property type="project" value="TreeGrafter"/>
</dbReference>
<evidence type="ECO:0000256" key="3">
    <source>
        <dbReference type="ARBA" id="ARBA00022989"/>
    </source>
</evidence>
<dbReference type="AlphaFoldDB" id="A0A9W4UVK4"/>
<feature type="compositionally biased region" description="Basic and acidic residues" evidence="6">
    <location>
        <begin position="45"/>
        <end position="59"/>
    </location>
</feature>
<keyword evidence="5" id="KW-0479">Metal-binding</keyword>
<evidence type="ECO:0000256" key="4">
    <source>
        <dbReference type="ARBA" id="ARBA00023136"/>
    </source>
</evidence>
<feature type="transmembrane region" description="Helical" evidence="7">
    <location>
        <begin position="468"/>
        <end position="484"/>
    </location>
</feature>
<accession>A0A9W4UVK4</accession>
<evidence type="ECO:0000256" key="5">
    <source>
        <dbReference type="PIRSR" id="PIRSR604254-1"/>
    </source>
</evidence>
<sequence>MSSSPDPHHASAHSTAVMPTHDDPSSLAQRPPYRRSYGTFPFTNSERRRLSTDSQHSRPCLDSENFHALLGNFLADLNCRMDAIDSSYGHLRLDTGVEYAYSTLVAVRESCSKISDGAIEAGRRQASVFVETLESRYQDALETKETLAEKVVEGIELMEDWVTDLESRVYAIRDAGLETVNHEYTRAKGVVDAGFDKASRAKQSMGIKIDLAVERALSRAQEHGLIHFEDLPEPWQMNPYVVSGYRFCEGHWACIKSIIAVHNESTNIWSHLIGFVLVLGVAFYLYPTHVNFQLSTKSDVFIAALFFFAACKCLLCSCVMHTMNSISHQKLLERYSCIDYTGISLLVGASIMTLEYTAFYCEPTSRTAYMSLTALLSIGGVYLPWNSTFNRNDLSWLRVVFYVTMAMTGFIPFGQLVATHGLEYTAAFYSPPVKSMLVYFFGALIYAARVPERWLPGRFDYLGASHNIWHVAVLGGIILHYFAMQEMFSQAHDWSHIHCPITN</sequence>
<comment type="caution">
    <text evidence="8">The sequence shown here is derived from an EMBL/GenBank/DDBJ whole genome shotgun (WGS) entry which is preliminary data.</text>
</comment>
<feature type="transmembrane region" description="Helical" evidence="7">
    <location>
        <begin position="300"/>
        <end position="323"/>
    </location>
</feature>